<evidence type="ECO:0000256" key="4">
    <source>
        <dbReference type="ARBA" id="ARBA00022679"/>
    </source>
</evidence>
<feature type="domain" description="Protein kinase" evidence="11">
    <location>
        <begin position="60"/>
        <end position="316"/>
    </location>
</feature>
<keyword evidence="4" id="KW-0808">Transferase</keyword>
<evidence type="ECO:0000256" key="3">
    <source>
        <dbReference type="ARBA" id="ARBA00022527"/>
    </source>
</evidence>
<dbReference type="Pfam" id="PF00069">
    <property type="entry name" value="Pkinase"/>
    <property type="match status" value="1"/>
</dbReference>
<comment type="catalytic activity">
    <reaction evidence="9">
        <text>L-seryl-[protein] + ATP = O-phospho-L-seryl-[protein] + ADP + H(+)</text>
        <dbReference type="Rhea" id="RHEA:17989"/>
        <dbReference type="Rhea" id="RHEA-COMP:9863"/>
        <dbReference type="Rhea" id="RHEA-COMP:11604"/>
        <dbReference type="ChEBI" id="CHEBI:15378"/>
        <dbReference type="ChEBI" id="CHEBI:29999"/>
        <dbReference type="ChEBI" id="CHEBI:30616"/>
        <dbReference type="ChEBI" id="CHEBI:83421"/>
        <dbReference type="ChEBI" id="CHEBI:456216"/>
        <dbReference type="EC" id="2.7.11.1"/>
    </reaction>
</comment>
<dbReference type="EMBL" id="HACM01000236">
    <property type="protein sequence ID" value="CRZ00678.1"/>
    <property type="molecule type" value="Transcribed_RNA"/>
</dbReference>
<dbReference type="EMBL" id="HACM01000235">
    <property type="protein sequence ID" value="CRZ00677.1"/>
    <property type="molecule type" value="Transcribed_RNA"/>
</dbReference>
<reference evidence="12" key="1">
    <citation type="submission" date="2015-04" db="EMBL/GenBank/DDBJ databases">
        <title>The genome sequence of the plant pathogenic Rhizarian Plasmodiophora brassicae reveals insights in its biotrophic life cycle and the origin of chitin synthesis.</title>
        <authorList>
            <person name="Schwelm A."/>
            <person name="Fogelqvist J."/>
            <person name="Knaust A."/>
            <person name="Julke S."/>
            <person name="Lilja T."/>
            <person name="Dhandapani V."/>
            <person name="Bonilla-Rosso G."/>
            <person name="Karlsson M."/>
            <person name="Shevchenko A."/>
            <person name="Choi S.R."/>
            <person name="Kim H.G."/>
            <person name="Park J.Y."/>
            <person name="Lim Y.P."/>
            <person name="Ludwig-Muller J."/>
            <person name="Dixelius C."/>
        </authorList>
    </citation>
    <scope>NUCLEOTIDE SEQUENCE</scope>
    <source>
        <tissue evidence="12">Potato root galls</tissue>
    </source>
</reference>
<organism evidence="12">
    <name type="scientific">Spongospora subterranea</name>
    <dbReference type="NCBI Taxonomy" id="70186"/>
    <lineage>
        <taxon>Eukaryota</taxon>
        <taxon>Sar</taxon>
        <taxon>Rhizaria</taxon>
        <taxon>Endomyxa</taxon>
        <taxon>Phytomyxea</taxon>
        <taxon>Plasmodiophorida</taxon>
        <taxon>Plasmodiophoridae</taxon>
        <taxon>Spongospora</taxon>
    </lineage>
</organism>
<keyword evidence="5 10" id="KW-0547">Nucleotide-binding</keyword>
<sequence length="337" mass="37357">MASELSEDAIANRFQTQFSFKPEYMPFIRQDIAEALETGSVDKKKKAIKALEDHYKDCEFIKLGKIGGGAFGEVYKGIKRKTQEVVAIKVIDLETSQDDIQTIRREILALSEGQVCQQLVGYKGSVVQGSKLWIIMEYVSGGSVHDKIKVKTLSEAHIRIICREVLCGLRYLFSENRIHRDIKAANILLSEKGAVKLADFGASGQLTDTVTKCHTFVGSPWWMAPEVMMQDNTGGGYDGKADIWSLGITCIEMALGKPPNSGMVPIRLITTIPNAPPPRLTGDQFSPQFKNFVEICLQKNPEQRPTLNELFRHPFVTAAGPTSELTSLFNIPTTSSK</sequence>
<accession>A0A0H5QGF4</accession>
<dbReference type="GO" id="GO:0004674">
    <property type="term" value="F:protein serine/threonine kinase activity"/>
    <property type="evidence" value="ECO:0007669"/>
    <property type="project" value="UniProtKB-KW"/>
</dbReference>
<dbReference type="GO" id="GO:0005524">
    <property type="term" value="F:ATP binding"/>
    <property type="evidence" value="ECO:0007669"/>
    <property type="project" value="UniProtKB-UniRule"/>
</dbReference>
<comment type="catalytic activity">
    <reaction evidence="8">
        <text>L-threonyl-[protein] + ATP = O-phospho-L-threonyl-[protein] + ADP + H(+)</text>
        <dbReference type="Rhea" id="RHEA:46608"/>
        <dbReference type="Rhea" id="RHEA-COMP:11060"/>
        <dbReference type="Rhea" id="RHEA-COMP:11605"/>
        <dbReference type="ChEBI" id="CHEBI:15378"/>
        <dbReference type="ChEBI" id="CHEBI:30013"/>
        <dbReference type="ChEBI" id="CHEBI:30616"/>
        <dbReference type="ChEBI" id="CHEBI:61977"/>
        <dbReference type="ChEBI" id="CHEBI:456216"/>
        <dbReference type="EC" id="2.7.11.1"/>
    </reaction>
</comment>
<evidence type="ECO:0000256" key="5">
    <source>
        <dbReference type="ARBA" id="ARBA00022741"/>
    </source>
</evidence>
<evidence type="ECO:0000256" key="9">
    <source>
        <dbReference type="ARBA" id="ARBA00048679"/>
    </source>
</evidence>
<evidence type="ECO:0000256" key="8">
    <source>
        <dbReference type="ARBA" id="ARBA00047899"/>
    </source>
</evidence>
<dbReference type="Gene3D" id="1.10.510.10">
    <property type="entry name" value="Transferase(Phosphotransferase) domain 1"/>
    <property type="match status" value="1"/>
</dbReference>
<evidence type="ECO:0000313" key="12">
    <source>
        <dbReference type="EMBL" id="CRZ00677.1"/>
    </source>
</evidence>
<feature type="binding site" evidence="10">
    <location>
        <position position="89"/>
    </location>
    <ligand>
        <name>ATP</name>
        <dbReference type="ChEBI" id="CHEBI:30616"/>
    </ligand>
</feature>
<proteinExistence type="inferred from homology"/>
<keyword evidence="3" id="KW-0723">Serine/threonine-protein kinase</keyword>
<dbReference type="PROSITE" id="PS50011">
    <property type="entry name" value="PROTEIN_KINASE_DOM"/>
    <property type="match status" value="1"/>
</dbReference>
<dbReference type="PANTHER" id="PTHR48012">
    <property type="entry name" value="STERILE20-LIKE KINASE, ISOFORM B-RELATED"/>
    <property type="match status" value="1"/>
</dbReference>
<dbReference type="SMART" id="SM00220">
    <property type="entry name" value="S_TKc"/>
    <property type="match status" value="1"/>
</dbReference>
<keyword evidence="6" id="KW-0418">Kinase</keyword>
<dbReference type="PROSITE" id="PS00107">
    <property type="entry name" value="PROTEIN_KINASE_ATP"/>
    <property type="match status" value="1"/>
</dbReference>
<dbReference type="PIRSF" id="PIRSF000654">
    <property type="entry name" value="Integrin-linked_kinase"/>
    <property type="match status" value="1"/>
</dbReference>
<dbReference type="PANTHER" id="PTHR48012:SF10">
    <property type="entry name" value="FI20177P1"/>
    <property type="match status" value="1"/>
</dbReference>
<comment type="similarity">
    <text evidence="1">Belongs to the protein kinase superfamily. STE Ser/Thr protein kinase family. STE20 subfamily.</text>
</comment>
<evidence type="ECO:0000256" key="2">
    <source>
        <dbReference type="ARBA" id="ARBA00012513"/>
    </source>
</evidence>
<dbReference type="InterPro" id="IPR011009">
    <property type="entry name" value="Kinase-like_dom_sf"/>
</dbReference>
<dbReference type="EC" id="2.7.11.1" evidence="2"/>
<name>A0A0H5QGF4_9EUKA</name>
<evidence type="ECO:0000259" key="11">
    <source>
        <dbReference type="PROSITE" id="PS50011"/>
    </source>
</evidence>
<dbReference type="AlphaFoldDB" id="A0A0H5QGF4"/>
<keyword evidence="7 10" id="KW-0067">ATP-binding</keyword>
<protein>
    <recommendedName>
        <fullName evidence="2">non-specific serine/threonine protein kinase</fullName>
        <ecNumber evidence="2">2.7.11.1</ecNumber>
    </recommendedName>
</protein>
<evidence type="ECO:0000256" key="10">
    <source>
        <dbReference type="PROSITE-ProRule" id="PRU10141"/>
    </source>
</evidence>
<feature type="non-terminal residue" evidence="12">
    <location>
        <position position="337"/>
    </location>
</feature>
<evidence type="ECO:0000256" key="7">
    <source>
        <dbReference type="ARBA" id="ARBA00022840"/>
    </source>
</evidence>
<evidence type="ECO:0000256" key="6">
    <source>
        <dbReference type="ARBA" id="ARBA00022777"/>
    </source>
</evidence>
<dbReference type="FunFam" id="1.10.510.10:FF:000421">
    <property type="entry name" value="Serine/threonine-protein kinase PAK 6"/>
    <property type="match status" value="1"/>
</dbReference>
<dbReference type="GO" id="GO:0005737">
    <property type="term" value="C:cytoplasm"/>
    <property type="evidence" value="ECO:0007669"/>
    <property type="project" value="TreeGrafter"/>
</dbReference>
<dbReference type="SUPFAM" id="SSF56112">
    <property type="entry name" value="Protein kinase-like (PK-like)"/>
    <property type="match status" value="1"/>
</dbReference>
<dbReference type="InterPro" id="IPR000719">
    <property type="entry name" value="Prot_kinase_dom"/>
</dbReference>
<dbReference type="InterPro" id="IPR017441">
    <property type="entry name" value="Protein_kinase_ATP_BS"/>
</dbReference>
<dbReference type="InterPro" id="IPR050629">
    <property type="entry name" value="STE20/SPS1-PAK"/>
</dbReference>
<evidence type="ECO:0000256" key="1">
    <source>
        <dbReference type="ARBA" id="ARBA00008874"/>
    </source>
</evidence>